<evidence type="ECO:0000256" key="1">
    <source>
        <dbReference type="SAM" id="Phobius"/>
    </source>
</evidence>
<name>A0ABT9ELF4_9SPHN</name>
<proteinExistence type="predicted"/>
<evidence type="ECO:0000313" key="3">
    <source>
        <dbReference type="Proteomes" id="UP001230685"/>
    </source>
</evidence>
<feature type="transmembrane region" description="Helical" evidence="1">
    <location>
        <begin position="167"/>
        <end position="190"/>
    </location>
</feature>
<comment type="caution">
    <text evidence="2">The sequence shown here is derived from an EMBL/GenBank/DDBJ whole genome shotgun (WGS) entry which is preliminary data.</text>
</comment>
<keyword evidence="1" id="KW-0472">Membrane</keyword>
<gene>
    <name evidence="2" type="ORF">Q5H91_10685</name>
</gene>
<dbReference type="EMBL" id="JAUUDS010000005">
    <property type="protein sequence ID" value="MDP1027680.1"/>
    <property type="molecule type" value="Genomic_DNA"/>
</dbReference>
<feature type="transmembrane region" description="Helical" evidence="1">
    <location>
        <begin position="266"/>
        <end position="288"/>
    </location>
</feature>
<dbReference type="RefSeq" id="WP_305173394.1">
    <property type="nucleotide sequence ID" value="NZ_JAUUDS010000005.1"/>
</dbReference>
<keyword evidence="1" id="KW-0812">Transmembrane</keyword>
<accession>A0ABT9ELF4</accession>
<dbReference type="PANTHER" id="PTHR47755:SF1">
    <property type="entry name" value="CELL DIVISION PROTEIN FTSX"/>
    <property type="match status" value="1"/>
</dbReference>
<dbReference type="PANTHER" id="PTHR47755">
    <property type="entry name" value="CELL DIVISION PROTEIN FTSX"/>
    <property type="match status" value="1"/>
</dbReference>
<keyword evidence="3" id="KW-1185">Reference proteome</keyword>
<dbReference type="Proteomes" id="UP001230685">
    <property type="component" value="Unassembled WGS sequence"/>
</dbReference>
<reference evidence="2 3" key="1">
    <citation type="submission" date="2023-07" db="EMBL/GenBank/DDBJ databases">
        <authorList>
            <person name="Kim M.K."/>
        </authorList>
    </citation>
    <scope>NUCLEOTIDE SEQUENCE [LARGE SCALE GENOMIC DNA]</scope>
    <source>
        <strain evidence="2 3">KR1UV-12</strain>
    </source>
</reference>
<feature type="transmembrane region" description="Helical" evidence="1">
    <location>
        <begin position="222"/>
        <end position="246"/>
    </location>
</feature>
<evidence type="ECO:0000313" key="2">
    <source>
        <dbReference type="EMBL" id="MDP1027680.1"/>
    </source>
</evidence>
<sequence length="296" mass="30710">MRWLAWNRGAAPLLEGSRGRRAMTAVLAILVFLTVLATAMGLGTLSAGRQLERQLSGRLTVQVVEGEAVRRDRLAARVLAVLRATPGVARATPVDPEEIARLLQPWLGTEATDAALPVPALIDVDLASADDAVAARVAEVARGVAPAVRVDRQQGWMSPVSGLLQTLALVALALVAMLAAATAAVVVLAARAGLDAHRATIEVMHMLGSTDRQLARLFQRRIALDAMLGGMVGGAAAAAVAAVIGIRVAALRSELASGVLLGAGEWAALAAVPLVFILLAMIAARLAVTRALRRVL</sequence>
<organism evidence="2 3">
    <name type="scientific">Sphingomonas aurea</name>
    <dbReference type="NCBI Taxonomy" id="3063994"/>
    <lineage>
        <taxon>Bacteria</taxon>
        <taxon>Pseudomonadati</taxon>
        <taxon>Pseudomonadota</taxon>
        <taxon>Alphaproteobacteria</taxon>
        <taxon>Sphingomonadales</taxon>
        <taxon>Sphingomonadaceae</taxon>
        <taxon>Sphingomonas</taxon>
    </lineage>
</organism>
<dbReference type="InterPro" id="IPR004513">
    <property type="entry name" value="FtsX"/>
</dbReference>
<keyword evidence="1" id="KW-1133">Transmembrane helix</keyword>
<protein>
    <submittedName>
        <fullName evidence="2">Permease</fullName>
    </submittedName>
</protein>